<keyword evidence="2" id="KW-1185">Reference proteome</keyword>
<evidence type="ECO:0008006" key="3">
    <source>
        <dbReference type="Google" id="ProtNLM"/>
    </source>
</evidence>
<dbReference type="AlphaFoldDB" id="A0A7X6LAP1"/>
<name>A0A7X6LAP1_9NOCA</name>
<accession>A0A7X6LAP1</accession>
<dbReference type="EMBL" id="JAAXOS010000024">
    <property type="protein sequence ID" value="NKY31036.1"/>
    <property type="molecule type" value="Genomic_DNA"/>
</dbReference>
<evidence type="ECO:0000313" key="2">
    <source>
        <dbReference type="Proteomes" id="UP000540698"/>
    </source>
</evidence>
<proteinExistence type="predicted"/>
<reference evidence="1 2" key="1">
    <citation type="submission" date="2020-04" db="EMBL/GenBank/DDBJ databases">
        <title>MicrobeNet Type strains.</title>
        <authorList>
            <person name="Nicholson A.C."/>
        </authorList>
    </citation>
    <scope>NUCLEOTIDE SEQUENCE [LARGE SCALE GENOMIC DNA]</scope>
    <source>
        <strain evidence="1 2">DSM 44956</strain>
    </source>
</reference>
<comment type="caution">
    <text evidence="1">The sequence shown here is derived from an EMBL/GenBank/DDBJ whole genome shotgun (WGS) entry which is preliminary data.</text>
</comment>
<gene>
    <name evidence="1" type="ORF">HGB38_33240</name>
</gene>
<sequence>MHIDHVFPFAWMNTGSWRGPNLNHVWNFILACAPCNLAKNARQPTSAEMAP</sequence>
<dbReference type="Gene3D" id="1.10.30.50">
    <property type="match status" value="1"/>
</dbReference>
<organism evidence="1 2">
    <name type="scientific">Nocardia gamkensis</name>
    <dbReference type="NCBI Taxonomy" id="352869"/>
    <lineage>
        <taxon>Bacteria</taxon>
        <taxon>Bacillati</taxon>
        <taxon>Actinomycetota</taxon>
        <taxon>Actinomycetes</taxon>
        <taxon>Mycobacteriales</taxon>
        <taxon>Nocardiaceae</taxon>
        <taxon>Nocardia</taxon>
    </lineage>
</organism>
<protein>
    <recommendedName>
        <fullName evidence="3">HNH domain-containing protein</fullName>
    </recommendedName>
</protein>
<dbReference type="Proteomes" id="UP000540698">
    <property type="component" value="Unassembled WGS sequence"/>
</dbReference>
<evidence type="ECO:0000313" key="1">
    <source>
        <dbReference type="EMBL" id="NKY31036.1"/>
    </source>
</evidence>